<name>A0AAW9CZR7_BURTH</name>
<gene>
    <name evidence="1" type="ORF">C7S16_4650</name>
</gene>
<reference evidence="1" key="1">
    <citation type="submission" date="2018-08" db="EMBL/GenBank/DDBJ databases">
        <title>Identification of Burkholderia cepacia strains that express a Burkholderia pseudomallei-like capsular polysaccharide.</title>
        <authorList>
            <person name="Burtnick M.N."/>
            <person name="Vongsouvath M."/>
            <person name="Newton P."/>
            <person name="Wuthiekanun V."/>
            <person name="Limmathurotsakul D."/>
            <person name="Brett P.J."/>
            <person name="Chantratita N."/>
            <person name="Dance D.A."/>
        </authorList>
    </citation>
    <scope>NUCLEOTIDE SEQUENCE</scope>
    <source>
        <strain evidence="1">SBXCC001</strain>
    </source>
</reference>
<proteinExistence type="predicted"/>
<dbReference type="EMBL" id="QXCT01000001">
    <property type="protein sequence ID" value="MDW9253196.1"/>
    <property type="molecule type" value="Genomic_DNA"/>
</dbReference>
<accession>A0AAW9CZR7</accession>
<dbReference type="Proteomes" id="UP001272137">
    <property type="component" value="Unassembled WGS sequence"/>
</dbReference>
<organism evidence="1 2">
    <name type="scientific">Burkholderia thailandensis</name>
    <dbReference type="NCBI Taxonomy" id="57975"/>
    <lineage>
        <taxon>Bacteria</taxon>
        <taxon>Pseudomonadati</taxon>
        <taxon>Pseudomonadota</taxon>
        <taxon>Betaproteobacteria</taxon>
        <taxon>Burkholderiales</taxon>
        <taxon>Burkholderiaceae</taxon>
        <taxon>Burkholderia</taxon>
        <taxon>pseudomallei group</taxon>
    </lineage>
</organism>
<sequence>MRRHGTDIHDTTMLGERGLSASSENRNFPKAFFQSVGLIGHLEYHFSFGFYCVSRKD</sequence>
<protein>
    <submittedName>
        <fullName evidence="1">Uncharacterized protein</fullName>
    </submittedName>
</protein>
<evidence type="ECO:0000313" key="1">
    <source>
        <dbReference type="EMBL" id="MDW9253196.1"/>
    </source>
</evidence>
<evidence type="ECO:0000313" key="2">
    <source>
        <dbReference type="Proteomes" id="UP001272137"/>
    </source>
</evidence>
<comment type="caution">
    <text evidence="1">The sequence shown here is derived from an EMBL/GenBank/DDBJ whole genome shotgun (WGS) entry which is preliminary data.</text>
</comment>
<dbReference type="AlphaFoldDB" id="A0AAW9CZR7"/>